<dbReference type="InterPro" id="IPR001845">
    <property type="entry name" value="HTH_ArsR_DNA-bd_dom"/>
</dbReference>
<evidence type="ECO:0000313" key="6">
    <source>
        <dbReference type="Proteomes" id="UP000185744"/>
    </source>
</evidence>
<evidence type="ECO:0000259" key="4">
    <source>
        <dbReference type="PROSITE" id="PS50987"/>
    </source>
</evidence>
<dbReference type="InterPro" id="IPR011991">
    <property type="entry name" value="ArsR-like_HTH"/>
</dbReference>
<evidence type="ECO:0000313" key="5">
    <source>
        <dbReference type="EMBL" id="OKY78139.1"/>
    </source>
</evidence>
<dbReference type="InterPro" id="IPR056346">
    <property type="entry name" value="HTH_Cmi2_C"/>
</dbReference>
<proteinExistence type="predicted"/>
<sequence>MGIFEILGNKNRRKILEILSKKPMYVTELSRELEINRKAVIDHLKALKREKLINELDMGGNKKYYKISNNLFVKSVISEYFVNTDVQEIQSPKKDAKEIKKKFKEIDKIEKELSKKNKDLKTIFELIRELENFQNQLFEAEKYASYLMNELRNQANKKIEKKVEKDFEKEILIKLVTNGQISPEKLSNELKINKNKVYDLFRTLKQKNLI</sequence>
<dbReference type="SUPFAM" id="SSF46785">
    <property type="entry name" value="Winged helix' DNA-binding domain"/>
    <property type="match status" value="1"/>
</dbReference>
<dbReference type="AlphaFoldDB" id="A0A1Q6DUT3"/>
<dbReference type="PANTHER" id="PTHR33154">
    <property type="entry name" value="TRANSCRIPTIONAL REGULATOR, ARSR FAMILY"/>
    <property type="match status" value="1"/>
</dbReference>
<evidence type="ECO:0000256" key="2">
    <source>
        <dbReference type="ARBA" id="ARBA00023125"/>
    </source>
</evidence>
<dbReference type="STRING" id="1903181.BTN85_0624"/>
<dbReference type="InterPro" id="IPR036390">
    <property type="entry name" value="WH_DNA-bd_sf"/>
</dbReference>
<evidence type="ECO:0000256" key="3">
    <source>
        <dbReference type="ARBA" id="ARBA00023163"/>
    </source>
</evidence>
<dbReference type="EMBL" id="MSDW01000001">
    <property type="protein sequence ID" value="OKY78139.1"/>
    <property type="molecule type" value="Genomic_DNA"/>
</dbReference>
<dbReference type="PANTHER" id="PTHR33154:SF33">
    <property type="entry name" value="TRANSCRIPTIONAL REPRESSOR SDPR"/>
    <property type="match status" value="1"/>
</dbReference>
<comment type="caution">
    <text evidence="5">The sequence shown here is derived from an EMBL/GenBank/DDBJ whole genome shotgun (WGS) entry which is preliminary data.</text>
</comment>
<dbReference type="Gene3D" id="1.10.10.10">
    <property type="entry name" value="Winged helix-like DNA-binding domain superfamily/Winged helix DNA-binding domain"/>
    <property type="match status" value="1"/>
</dbReference>
<reference evidence="5" key="1">
    <citation type="submission" date="2016-12" db="EMBL/GenBank/DDBJ databases">
        <title>Discovery of methanogenic haloarchaea.</title>
        <authorList>
            <person name="Sorokin D.Y."/>
            <person name="Makarova K.S."/>
            <person name="Abbas B."/>
            <person name="Ferrer M."/>
            <person name="Golyshin P.N."/>
        </authorList>
    </citation>
    <scope>NUCLEOTIDE SEQUENCE [LARGE SCALE GENOMIC DNA]</scope>
    <source>
        <strain evidence="5">HMET1</strain>
    </source>
</reference>
<keyword evidence="3" id="KW-0804">Transcription</keyword>
<evidence type="ECO:0000256" key="1">
    <source>
        <dbReference type="ARBA" id="ARBA00023015"/>
    </source>
</evidence>
<dbReference type="CDD" id="cd00090">
    <property type="entry name" value="HTH_ARSR"/>
    <property type="match status" value="1"/>
</dbReference>
<dbReference type="InParanoid" id="A0A1Q6DUT3"/>
<gene>
    <name evidence="5" type="ORF">BTN85_0624</name>
</gene>
<accession>A0A1Q6DUT3</accession>
<dbReference type="InterPro" id="IPR051081">
    <property type="entry name" value="HTH_MetalResp_TranReg"/>
</dbReference>
<organism evidence="5 6">
    <name type="scientific">Methanohalarchaeum thermophilum</name>
    <dbReference type="NCBI Taxonomy" id="1903181"/>
    <lineage>
        <taxon>Archaea</taxon>
        <taxon>Methanobacteriati</taxon>
        <taxon>Methanobacteriota</taxon>
        <taxon>Methanonatronarchaeia</taxon>
        <taxon>Methanonatronarchaeales</taxon>
        <taxon>Methanonatronarchaeaceae</taxon>
        <taxon>Candidatus Methanohalarchaeum</taxon>
    </lineage>
</organism>
<dbReference type="InterPro" id="IPR036388">
    <property type="entry name" value="WH-like_DNA-bd_sf"/>
</dbReference>
<name>A0A1Q6DUT3_METT1</name>
<dbReference type="Proteomes" id="UP000185744">
    <property type="component" value="Unassembled WGS sequence"/>
</dbReference>
<keyword evidence="1" id="KW-0805">Transcription regulation</keyword>
<protein>
    <submittedName>
        <fullName evidence="5">Transcriptional regulator ArsR family</fullName>
    </submittedName>
</protein>
<dbReference type="PROSITE" id="PS50987">
    <property type="entry name" value="HTH_ARSR_2"/>
    <property type="match status" value="1"/>
</dbReference>
<dbReference type="GO" id="GO:0003700">
    <property type="term" value="F:DNA-binding transcription factor activity"/>
    <property type="evidence" value="ECO:0007669"/>
    <property type="project" value="InterPro"/>
</dbReference>
<dbReference type="Pfam" id="PF24270">
    <property type="entry name" value="HTH_Cmi2_C"/>
    <property type="match status" value="1"/>
</dbReference>
<feature type="domain" description="HTH arsR-type" evidence="4">
    <location>
        <begin position="1"/>
        <end position="88"/>
    </location>
</feature>
<keyword evidence="6" id="KW-1185">Reference proteome</keyword>
<dbReference type="Pfam" id="PF01022">
    <property type="entry name" value="HTH_5"/>
    <property type="match status" value="1"/>
</dbReference>
<keyword evidence="2" id="KW-0238">DNA-binding</keyword>
<dbReference type="SMART" id="SM00418">
    <property type="entry name" value="HTH_ARSR"/>
    <property type="match status" value="1"/>
</dbReference>
<dbReference type="GO" id="GO:0003677">
    <property type="term" value="F:DNA binding"/>
    <property type="evidence" value="ECO:0007669"/>
    <property type="project" value="UniProtKB-KW"/>
</dbReference>